<dbReference type="InterPro" id="IPR051675">
    <property type="entry name" value="Endo/Exo/Phosphatase_dom_1"/>
</dbReference>
<dbReference type="GO" id="GO:0015628">
    <property type="term" value="P:protein secretion by the type II secretion system"/>
    <property type="evidence" value="ECO:0007669"/>
    <property type="project" value="TreeGrafter"/>
</dbReference>
<proteinExistence type="predicted"/>
<evidence type="ECO:0000313" key="3">
    <source>
        <dbReference type="EMBL" id="PRO74389.1"/>
    </source>
</evidence>
<dbReference type="InterPro" id="IPR003583">
    <property type="entry name" value="Hlx-hairpin-Hlx_DNA-bd_motif"/>
</dbReference>
<name>A0A2S9VD53_9ALTE</name>
<dbReference type="SMART" id="SM00278">
    <property type="entry name" value="HhH1"/>
    <property type="match status" value="2"/>
</dbReference>
<dbReference type="AlphaFoldDB" id="A0A2S9VD53"/>
<keyword evidence="4" id="KW-1185">Reference proteome</keyword>
<accession>A0A2S9VD53</accession>
<dbReference type="GO" id="GO:0015627">
    <property type="term" value="C:type II protein secretion system complex"/>
    <property type="evidence" value="ECO:0007669"/>
    <property type="project" value="TreeGrafter"/>
</dbReference>
<comment type="caution">
    <text evidence="3">The sequence shown here is derived from an EMBL/GenBank/DDBJ whole genome shotgun (WGS) entry which is preliminary data.</text>
</comment>
<dbReference type="PANTHER" id="PTHR21180:SF32">
    <property type="entry name" value="ENDONUCLEASE_EXONUCLEASE_PHOSPHATASE FAMILY DOMAIN-CONTAINING PROTEIN 1"/>
    <property type="match status" value="1"/>
</dbReference>
<sequence length="104" mass="11093">MKLSTVRICMIVLALFAGFNSATAESLKMTDEVSQVATTQTLLNLNTASLEQLMTLPGIGKSKAAAIISYRESQGPFSSVDELTRVKGIGVKMLAKLTGSIEVR</sequence>
<organism evidence="3 4">
    <name type="scientific">Alteromonas alba</name>
    <dbReference type="NCBI Taxonomy" id="2079529"/>
    <lineage>
        <taxon>Bacteria</taxon>
        <taxon>Pseudomonadati</taxon>
        <taxon>Pseudomonadota</taxon>
        <taxon>Gammaproteobacteria</taxon>
        <taxon>Alteromonadales</taxon>
        <taxon>Alteromonadaceae</taxon>
        <taxon>Alteromonas/Salinimonas group</taxon>
        <taxon>Alteromonas</taxon>
    </lineage>
</organism>
<gene>
    <name evidence="3" type="ORF">C6Y40_06385</name>
</gene>
<dbReference type="NCBIfam" id="TIGR00426">
    <property type="entry name" value="competence protein ComEA helix-hairpin-helix repeat region"/>
    <property type="match status" value="1"/>
</dbReference>
<evidence type="ECO:0000256" key="1">
    <source>
        <dbReference type="SAM" id="SignalP"/>
    </source>
</evidence>
<dbReference type="Proteomes" id="UP000238949">
    <property type="component" value="Unassembled WGS sequence"/>
</dbReference>
<dbReference type="RefSeq" id="WP_105933860.1">
    <property type="nucleotide sequence ID" value="NZ_PVNP01000051.1"/>
</dbReference>
<dbReference type="EMBL" id="PVNP01000051">
    <property type="protein sequence ID" value="PRO74389.1"/>
    <property type="molecule type" value="Genomic_DNA"/>
</dbReference>
<feature type="signal peptide" evidence="1">
    <location>
        <begin position="1"/>
        <end position="24"/>
    </location>
</feature>
<dbReference type="InterPro" id="IPR004509">
    <property type="entry name" value="Competence_ComEA_HhH"/>
</dbReference>
<dbReference type="InterPro" id="IPR010994">
    <property type="entry name" value="RuvA_2-like"/>
</dbReference>
<dbReference type="OrthoDB" id="7510573at2"/>
<feature type="domain" description="Helix-hairpin-helix DNA-binding motif class 1" evidence="2">
    <location>
        <begin position="81"/>
        <end position="100"/>
    </location>
</feature>
<keyword evidence="1" id="KW-0732">Signal</keyword>
<protein>
    <submittedName>
        <fullName evidence="3">Competence protein ComEA</fullName>
    </submittedName>
</protein>
<evidence type="ECO:0000313" key="4">
    <source>
        <dbReference type="Proteomes" id="UP000238949"/>
    </source>
</evidence>
<dbReference type="GO" id="GO:0006281">
    <property type="term" value="P:DNA repair"/>
    <property type="evidence" value="ECO:0007669"/>
    <property type="project" value="InterPro"/>
</dbReference>
<feature type="domain" description="Helix-hairpin-helix DNA-binding motif class 1" evidence="2">
    <location>
        <begin position="51"/>
        <end position="70"/>
    </location>
</feature>
<dbReference type="PANTHER" id="PTHR21180">
    <property type="entry name" value="ENDONUCLEASE/EXONUCLEASE/PHOSPHATASE FAMILY DOMAIN-CONTAINING PROTEIN 1"/>
    <property type="match status" value="1"/>
</dbReference>
<dbReference type="SUPFAM" id="SSF47781">
    <property type="entry name" value="RuvA domain 2-like"/>
    <property type="match status" value="1"/>
</dbReference>
<feature type="chain" id="PRO_5015610491" evidence="1">
    <location>
        <begin position="25"/>
        <end position="104"/>
    </location>
</feature>
<dbReference type="Pfam" id="PF12836">
    <property type="entry name" value="HHH_3"/>
    <property type="match status" value="1"/>
</dbReference>
<reference evidence="4" key="1">
    <citation type="journal article" date="2020" name="Int. J. Syst. Evol. Microbiol.">
        <title>Alteromonas alba sp. nov., a marine bacterium isolated from the seawater of the West Pacific Ocean.</title>
        <authorList>
            <person name="Sun C."/>
            <person name="Wu Y.-H."/>
            <person name="Xamxidin M."/>
            <person name="Cheng H."/>
            <person name="Xu X.-W."/>
        </authorList>
    </citation>
    <scope>NUCLEOTIDE SEQUENCE [LARGE SCALE GENOMIC DNA]</scope>
    <source>
        <strain evidence="4">190</strain>
    </source>
</reference>
<dbReference type="Gene3D" id="1.10.150.280">
    <property type="entry name" value="AF1531-like domain"/>
    <property type="match status" value="1"/>
</dbReference>
<evidence type="ECO:0000259" key="2">
    <source>
        <dbReference type="SMART" id="SM00278"/>
    </source>
</evidence>
<dbReference type="GO" id="GO:0003677">
    <property type="term" value="F:DNA binding"/>
    <property type="evidence" value="ECO:0007669"/>
    <property type="project" value="InterPro"/>
</dbReference>